<reference evidence="10 11" key="1">
    <citation type="journal article" date="2013" name="BMC Genomics">
        <title>Reconstruction of the lipid metabolism for the microalga Monoraphidium neglectum from its genome sequence reveals characteristics suitable for biofuel production.</title>
        <authorList>
            <person name="Bogen C."/>
            <person name="Al-Dilaimi A."/>
            <person name="Albersmeier A."/>
            <person name="Wichmann J."/>
            <person name="Grundmann M."/>
            <person name="Rupp O."/>
            <person name="Lauersen K.J."/>
            <person name="Blifernez-Klassen O."/>
            <person name="Kalinowski J."/>
            <person name="Goesmann A."/>
            <person name="Mussgnug J.H."/>
            <person name="Kruse O."/>
        </authorList>
    </citation>
    <scope>NUCLEOTIDE SEQUENCE [LARGE SCALE GENOMIC DNA]</scope>
    <source>
        <strain evidence="10 11">SAG 48.87</strain>
    </source>
</reference>
<evidence type="ECO:0000256" key="2">
    <source>
        <dbReference type="ARBA" id="ARBA00007470"/>
    </source>
</evidence>
<evidence type="ECO:0000256" key="5">
    <source>
        <dbReference type="ARBA" id="ARBA00023163"/>
    </source>
</evidence>
<dbReference type="GO" id="GO:0006294">
    <property type="term" value="P:nucleotide-excision repair, preincision complex assembly"/>
    <property type="evidence" value="ECO:0007669"/>
    <property type="project" value="TreeGrafter"/>
</dbReference>
<evidence type="ECO:0000256" key="6">
    <source>
        <dbReference type="ARBA" id="ARBA00023204"/>
    </source>
</evidence>
<evidence type="ECO:0000313" key="11">
    <source>
        <dbReference type="Proteomes" id="UP000054498"/>
    </source>
</evidence>
<protein>
    <recommendedName>
        <fullName evidence="8">General transcription and DNA repair factor IIH subunit TFB5</fullName>
    </recommendedName>
</protein>
<keyword evidence="3 8" id="KW-0227">DNA damage</keyword>
<gene>
    <name evidence="10" type="ORF">MNEG_8149</name>
</gene>
<dbReference type="SUPFAM" id="SSF142897">
    <property type="entry name" value="TFB5-like"/>
    <property type="match status" value="1"/>
</dbReference>
<keyword evidence="6 8" id="KW-0234">DNA repair</keyword>
<dbReference type="GeneID" id="25741025"/>
<dbReference type="Pfam" id="PF06331">
    <property type="entry name" value="Tfb5"/>
    <property type="match status" value="1"/>
</dbReference>
<name>A0A0D2M956_9CHLO</name>
<dbReference type="GO" id="GO:0000439">
    <property type="term" value="C:transcription factor TFIIH core complex"/>
    <property type="evidence" value="ECO:0007669"/>
    <property type="project" value="UniProtKB-UniRule"/>
</dbReference>
<dbReference type="InterPro" id="IPR035935">
    <property type="entry name" value="TFB5-like_sf"/>
</dbReference>
<keyword evidence="5 8" id="KW-0804">Transcription</keyword>
<accession>A0A0D2M956</accession>
<evidence type="ECO:0000256" key="1">
    <source>
        <dbReference type="ARBA" id="ARBA00004123"/>
    </source>
</evidence>
<keyword evidence="7 8" id="KW-0539">Nucleus</keyword>
<dbReference type="PANTHER" id="PTHR28580:SF1">
    <property type="entry name" value="GENERAL TRANSCRIPTION FACTOR IIH SUBUNIT 5"/>
    <property type="match status" value="1"/>
</dbReference>
<dbReference type="GO" id="GO:0006367">
    <property type="term" value="P:transcription initiation at RNA polymerase II promoter"/>
    <property type="evidence" value="ECO:0007669"/>
    <property type="project" value="UniProtKB-UniRule"/>
</dbReference>
<dbReference type="SMART" id="SM01395">
    <property type="entry name" value="Tbf5"/>
    <property type="match status" value="1"/>
</dbReference>
<comment type="subunit">
    <text evidence="8">Component of the 7-subunit TFIIH core complex.</text>
</comment>
<dbReference type="Gene3D" id="3.30.70.1220">
    <property type="entry name" value="TFB5-like"/>
    <property type="match status" value="1"/>
</dbReference>
<evidence type="ECO:0000313" key="10">
    <source>
        <dbReference type="EMBL" id="KIY99814.1"/>
    </source>
</evidence>
<dbReference type="OrthoDB" id="354at2759"/>
<keyword evidence="11" id="KW-1185">Reference proteome</keyword>
<dbReference type="PANTHER" id="PTHR28580">
    <property type="entry name" value="GENERAL TRANSCRIPTION FACTOR IIH SUBUNIT 5"/>
    <property type="match status" value="1"/>
</dbReference>
<keyword evidence="4 8" id="KW-0805">Transcription regulation</keyword>
<evidence type="ECO:0000256" key="7">
    <source>
        <dbReference type="ARBA" id="ARBA00023242"/>
    </source>
</evidence>
<dbReference type="GO" id="GO:0005675">
    <property type="term" value="C:transcription factor TFIIH holo complex"/>
    <property type="evidence" value="ECO:0007669"/>
    <property type="project" value="TreeGrafter"/>
</dbReference>
<dbReference type="InterPro" id="IPR009400">
    <property type="entry name" value="TFIIH_TTDA/Tfb5"/>
</dbReference>
<evidence type="ECO:0000256" key="8">
    <source>
        <dbReference type="RuleBase" id="RU368032"/>
    </source>
</evidence>
<dbReference type="STRING" id="145388.A0A0D2M956"/>
<dbReference type="RefSeq" id="XP_013898834.1">
    <property type="nucleotide sequence ID" value="XM_014043380.1"/>
</dbReference>
<dbReference type="AlphaFoldDB" id="A0A0D2M956"/>
<dbReference type="Proteomes" id="UP000054498">
    <property type="component" value="Unassembled WGS sequence"/>
</dbReference>
<evidence type="ECO:0000256" key="4">
    <source>
        <dbReference type="ARBA" id="ARBA00023015"/>
    </source>
</evidence>
<comment type="subcellular location">
    <subcellularLocation>
        <location evidence="1 8">Nucleus</location>
    </subcellularLocation>
</comment>
<dbReference type="EMBL" id="KK101737">
    <property type="protein sequence ID" value="KIY99814.1"/>
    <property type="molecule type" value="Genomic_DNA"/>
</dbReference>
<feature type="region of interest" description="Disordered" evidence="9">
    <location>
        <begin position="45"/>
        <end position="66"/>
    </location>
</feature>
<organism evidence="10 11">
    <name type="scientific">Monoraphidium neglectum</name>
    <dbReference type="NCBI Taxonomy" id="145388"/>
    <lineage>
        <taxon>Eukaryota</taxon>
        <taxon>Viridiplantae</taxon>
        <taxon>Chlorophyta</taxon>
        <taxon>core chlorophytes</taxon>
        <taxon>Chlorophyceae</taxon>
        <taxon>CS clade</taxon>
        <taxon>Sphaeropleales</taxon>
        <taxon>Selenastraceae</taxon>
        <taxon>Monoraphidium</taxon>
    </lineage>
</organism>
<proteinExistence type="inferred from homology"/>
<sequence length="66" mass="7211">MVYASNGVLIATGKFIIAVLDDTHLFVKADKVDFVREKVQEFNDKNVYQPPADKGEEGGGRGRAGK</sequence>
<evidence type="ECO:0000256" key="9">
    <source>
        <dbReference type="SAM" id="MobiDB-lite"/>
    </source>
</evidence>
<comment type="similarity">
    <text evidence="2 8">Belongs to the TFB5 family.</text>
</comment>
<evidence type="ECO:0000256" key="3">
    <source>
        <dbReference type="ARBA" id="ARBA00022763"/>
    </source>
</evidence>
<dbReference type="KEGG" id="mng:MNEG_8149"/>
<comment type="function">
    <text evidence="8">In NER, TFIIH acts by opening DNA around the lesion to allow the excision of the damaged oligonucleotide and its replacement by a new DNA fragment. In transcription, TFIIH has an essential role in transcription initiation. When the pre-initiation complex (PIC) has been established, TFIIH is required for promoter opening and promoter escape.</text>
</comment>